<dbReference type="Gene3D" id="3.30.720.120">
    <property type="match status" value="1"/>
</dbReference>
<gene>
    <name evidence="2" type="ORF">GCM10012275_27040</name>
</gene>
<dbReference type="CDD" id="cd07246">
    <property type="entry name" value="VOC_like"/>
    <property type="match status" value="1"/>
</dbReference>
<organism evidence="2 3">
    <name type="scientific">Longimycelium tulufanense</name>
    <dbReference type="NCBI Taxonomy" id="907463"/>
    <lineage>
        <taxon>Bacteria</taxon>
        <taxon>Bacillati</taxon>
        <taxon>Actinomycetota</taxon>
        <taxon>Actinomycetes</taxon>
        <taxon>Pseudonocardiales</taxon>
        <taxon>Pseudonocardiaceae</taxon>
        <taxon>Longimycelium</taxon>
    </lineage>
</organism>
<sequence>MSRSGADDEFPGVTPQLTVSDTDAAVRFYRAAFGADELLRNHGPDGRVIHCELLIAGGRLLVHDEFREHGNLSPVSLGGTPVVLHLYTQDVDAAFATAVAAGAEELVAPQNAFWGDRYAVVRDPFGHHWSLAQQNENLSVAELEERGDQWARSPGAAELFEDS</sequence>
<dbReference type="InterPro" id="IPR029068">
    <property type="entry name" value="Glyas_Bleomycin-R_OHBP_Dase"/>
</dbReference>
<reference evidence="2" key="2">
    <citation type="submission" date="2020-09" db="EMBL/GenBank/DDBJ databases">
        <authorList>
            <person name="Sun Q."/>
            <person name="Zhou Y."/>
        </authorList>
    </citation>
    <scope>NUCLEOTIDE SEQUENCE</scope>
    <source>
        <strain evidence="2">CGMCC 4.5737</strain>
    </source>
</reference>
<keyword evidence="3" id="KW-1185">Reference proteome</keyword>
<reference evidence="2" key="1">
    <citation type="journal article" date="2014" name="Int. J. Syst. Evol. Microbiol.">
        <title>Complete genome sequence of Corynebacterium casei LMG S-19264T (=DSM 44701T), isolated from a smear-ripened cheese.</title>
        <authorList>
            <consortium name="US DOE Joint Genome Institute (JGI-PGF)"/>
            <person name="Walter F."/>
            <person name="Albersmeier A."/>
            <person name="Kalinowski J."/>
            <person name="Ruckert C."/>
        </authorList>
    </citation>
    <scope>NUCLEOTIDE SEQUENCE</scope>
    <source>
        <strain evidence="2">CGMCC 4.5737</strain>
    </source>
</reference>
<dbReference type="EMBL" id="BMMK01000011">
    <property type="protein sequence ID" value="GGM54502.1"/>
    <property type="molecule type" value="Genomic_DNA"/>
</dbReference>
<protein>
    <submittedName>
        <fullName evidence="2">Glyoxalase</fullName>
    </submittedName>
</protein>
<dbReference type="Proteomes" id="UP000637578">
    <property type="component" value="Unassembled WGS sequence"/>
</dbReference>
<evidence type="ECO:0000313" key="2">
    <source>
        <dbReference type="EMBL" id="GGM54502.1"/>
    </source>
</evidence>
<dbReference type="InterPro" id="IPR004360">
    <property type="entry name" value="Glyas_Fos-R_dOase_dom"/>
</dbReference>
<evidence type="ECO:0000259" key="1">
    <source>
        <dbReference type="PROSITE" id="PS51819"/>
    </source>
</evidence>
<dbReference type="PROSITE" id="PS51819">
    <property type="entry name" value="VOC"/>
    <property type="match status" value="1"/>
</dbReference>
<dbReference type="AlphaFoldDB" id="A0A8J3C884"/>
<dbReference type="Pfam" id="PF00903">
    <property type="entry name" value="Glyoxalase"/>
    <property type="match status" value="1"/>
</dbReference>
<dbReference type="Gene3D" id="3.30.720.110">
    <property type="match status" value="1"/>
</dbReference>
<evidence type="ECO:0000313" key="3">
    <source>
        <dbReference type="Proteomes" id="UP000637578"/>
    </source>
</evidence>
<proteinExistence type="predicted"/>
<dbReference type="InterPro" id="IPR037523">
    <property type="entry name" value="VOC_core"/>
</dbReference>
<dbReference type="SUPFAM" id="SSF54593">
    <property type="entry name" value="Glyoxalase/Bleomycin resistance protein/Dihydroxybiphenyl dioxygenase"/>
    <property type="match status" value="1"/>
</dbReference>
<dbReference type="PANTHER" id="PTHR34109:SF1">
    <property type="entry name" value="VOC DOMAIN-CONTAINING PROTEIN"/>
    <property type="match status" value="1"/>
</dbReference>
<dbReference type="PANTHER" id="PTHR34109">
    <property type="entry name" value="BNAUNNG04460D PROTEIN-RELATED"/>
    <property type="match status" value="1"/>
</dbReference>
<name>A0A8J3C884_9PSEU</name>
<accession>A0A8J3C884</accession>
<dbReference type="RefSeq" id="WP_189057561.1">
    <property type="nucleotide sequence ID" value="NZ_BMMK01000011.1"/>
</dbReference>
<feature type="domain" description="VOC" evidence="1">
    <location>
        <begin position="9"/>
        <end position="134"/>
    </location>
</feature>
<comment type="caution">
    <text evidence="2">The sequence shown here is derived from an EMBL/GenBank/DDBJ whole genome shotgun (WGS) entry which is preliminary data.</text>
</comment>